<dbReference type="SUPFAM" id="SSF51011">
    <property type="entry name" value="Glycosyl hydrolase domain"/>
    <property type="match status" value="1"/>
</dbReference>
<dbReference type="Pfam" id="PF00128">
    <property type="entry name" value="Alpha-amylase"/>
    <property type="match status" value="1"/>
</dbReference>
<keyword evidence="1 4" id="KW-0378">Hydrolase</keyword>
<dbReference type="InterPro" id="IPR017853">
    <property type="entry name" value="GH"/>
</dbReference>
<proteinExistence type="predicted"/>
<reference evidence="4" key="1">
    <citation type="submission" date="2016-10" db="EMBL/GenBank/DDBJ databases">
        <title>Sequence of Gallionella enrichment culture.</title>
        <authorList>
            <person name="Poehlein A."/>
            <person name="Muehling M."/>
            <person name="Daniel R."/>
        </authorList>
    </citation>
    <scope>NUCLEOTIDE SEQUENCE</scope>
</reference>
<dbReference type="EMBL" id="MLJW01004376">
    <property type="protein sequence ID" value="OIQ70081.1"/>
    <property type="molecule type" value="Genomic_DNA"/>
</dbReference>
<comment type="caution">
    <text evidence="4">The sequence shown here is derived from an EMBL/GenBank/DDBJ whole genome shotgun (WGS) entry which is preliminary data.</text>
</comment>
<accession>A0A1J5PEM4</accession>
<dbReference type="GO" id="GO:0004558">
    <property type="term" value="F:alpha-1,4-glucosidase activity"/>
    <property type="evidence" value="ECO:0007669"/>
    <property type="project" value="UniProtKB-EC"/>
</dbReference>
<gene>
    <name evidence="4" type="primary">malZ_3</name>
    <name evidence="4" type="ORF">GALL_483110</name>
</gene>
<evidence type="ECO:0000256" key="2">
    <source>
        <dbReference type="ARBA" id="ARBA00023295"/>
    </source>
</evidence>
<dbReference type="AlphaFoldDB" id="A0A1J5PEM4"/>
<dbReference type="PANTHER" id="PTHR10357">
    <property type="entry name" value="ALPHA-AMYLASE FAMILY MEMBER"/>
    <property type="match status" value="1"/>
</dbReference>
<organism evidence="4">
    <name type="scientific">mine drainage metagenome</name>
    <dbReference type="NCBI Taxonomy" id="410659"/>
    <lineage>
        <taxon>unclassified sequences</taxon>
        <taxon>metagenomes</taxon>
        <taxon>ecological metagenomes</taxon>
    </lineage>
</organism>
<dbReference type="Pfam" id="PF16657">
    <property type="entry name" value="Malt_amylase_C"/>
    <property type="match status" value="1"/>
</dbReference>
<sequence>MIGDITLNHSGSNHEWFLRAKAGDPDYRDFYTFDASLEHGYECWLGVKSLPKFNFRSQRLIDELISGEDSVIRKWLRFGQDGWRVDVGNMLGRQGALDVNQEMARLVRKVVSEEGEEKLLIAEHFHDSGPDLPGDGWHGGMNYAAFTRPTWSWLVDKSFDSDWLGIPVEIPPTSGEQFVSTVNAFVSRMPWQSRVHSWSILSSHDTARIRTVVGSPERQQAAMILLMTMPGTPMIFAGDEIGAQGRWGEDSRTTFPWEHSEEWDVEIFSQYQRLVSLRRTSKALAEGGLRWIYVNDDVLAFVRESPDDRILVVVARDRANRVDLDMSSLGGLTLVPIFGFEATIENHQASVNIPNAGGGIWRIA</sequence>
<evidence type="ECO:0000259" key="3">
    <source>
        <dbReference type="SMART" id="SM00642"/>
    </source>
</evidence>
<feature type="domain" description="Glycosyl hydrolase family 13 catalytic" evidence="3">
    <location>
        <begin position="2"/>
        <end position="278"/>
    </location>
</feature>
<dbReference type="Gene3D" id="3.20.20.80">
    <property type="entry name" value="Glycosidases"/>
    <property type="match status" value="1"/>
</dbReference>
<evidence type="ECO:0000256" key="1">
    <source>
        <dbReference type="ARBA" id="ARBA00022801"/>
    </source>
</evidence>
<name>A0A1J5PEM4_9ZZZZ</name>
<dbReference type="GO" id="GO:0005975">
    <property type="term" value="P:carbohydrate metabolic process"/>
    <property type="evidence" value="ECO:0007669"/>
    <property type="project" value="InterPro"/>
</dbReference>
<dbReference type="InterPro" id="IPR006047">
    <property type="entry name" value="GH13_cat_dom"/>
</dbReference>
<dbReference type="PANTHER" id="PTHR10357:SF210">
    <property type="entry name" value="MALTODEXTRIN GLUCOSIDASE"/>
    <property type="match status" value="1"/>
</dbReference>
<dbReference type="Gene3D" id="2.60.40.1180">
    <property type="entry name" value="Golgi alpha-mannosidase II"/>
    <property type="match status" value="1"/>
</dbReference>
<keyword evidence="2 4" id="KW-0326">Glycosidase</keyword>
<protein>
    <submittedName>
        <fullName evidence="4">Maltodextrin glucosidase</fullName>
        <ecNumber evidence="4">3.2.1.20</ecNumber>
    </submittedName>
</protein>
<evidence type="ECO:0000313" key="4">
    <source>
        <dbReference type="EMBL" id="OIQ70081.1"/>
    </source>
</evidence>
<dbReference type="EC" id="3.2.1.20" evidence="4"/>
<dbReference type="SMART" id="SM00642">
    <property type="entry name" value="Aamy"/>
    <property type="match status" value="1"/>
</dbReference>
<dbReference type="InterPro" id="IPR013780">
    <property type="entry name" value="Glyco_hydro_b"/>
</dbReference>
<dbReference type="SUPFAM" id="SSF51445">
    <property type="entry name" value="(Trans)glycosidases"/>
    <property type="match status" value="1"/>
</dbReference>
<dbReference type="InterPro" id="IPR032091">
    <property type="entry name" value="Malt_amylase-like_C"/>
</dbReference>